<dbReference type="PANTHER" id="PTHR37423:SF2">
    <property type="entry name" value="MEMBRANE-BOUND LYTIC MUREIN TRANSGLYCOSYLASE C"/>
    <property type="match status" value="1"/>
</dbReference>
<dbReference type="AlphaFoldDB" id="Q4ULV1"/>
<evidence type="ECO:0000256" key="3">
    <source>
        <dbReference type="ARBA" id="ARBA00022729"/>
    </source>
</evidence>
<comment type="similarity">
    <text evidence="2">Belongs to the virb1 family.</text>
</comment>
<dbReference type="InterPro" id="IPR023346">
    <property type="entry name" value="Lysozyme-like_dom_sf"/>
</dbReference>
<sequence>MTENRSTQQDLLAMTVLVSTQQIIKLMKITIKLLTSIFLLALNWIPWSSYGMTTAVNSDSVDKVKQVFTYIDQKNWSQAEDLALEVNNKVLTKIVLSQKYLDNKYSDNSFEHVIRFLRNNPDWPQNKLLEERAEEYLNNNTNKKVIFDWFSKHSPLTGKGYKFYAAAASSLIKDQKILLPIIKESWVYANFTPEEENTYYNKWHKYLTANDHLERIEEHLWKNDIRSAEQSLKYVDQGYRNSFKAQIAIIGKLPNAEKLFKSVPEKYYSSGLLYRYLDFKKMQKPTKEVITLFKKAKNNRKHFAKWCRIQSYYAREFIDYKDFANSYRMATLPFATCPETIREQEWLAGWLSLSFLKKPDQALVHFNKFIKVVKTPISLARGFYWLGRTYEAKGDKQTARKFYEQAAKYSFTFYGQVANVELNRTKLVLPPIPVITSEERKTIENKEIIKAIRLLVKYNKNNLAMIYSKAAIKNTKNPAEIQIIANIIKANNNTNHMVEVAKIAAQNNAFIPDCAFPTPYNLGGLPIPSHLTYGIIRQESVFDHRAVSYANAMGLMQLIKGTACDTAKSINMKCNVADLTRNPVYNIKLGSHHFKKLLDDHKGSYILSIASYNAGSHNVVKWIDRFGDPRDIKDTRKVIDWIELIPFRETRDYVQRVLENVQIYRVILNKNSNLYFKRDLHACNIVKVNFY</sequence>
<feature type="domain" description="Transglycosylase SLT" evidence="5">
    <location>
        <begin position="527"/>
        <end position="630"/>
    </location>
</feature>
<dbReference type="CAZy" id="GH23">
    <property type="family name" value="Glycoside Hydrolase Family 23"/>
</dbReference>
<dbReference type="InterPro" id="IPR008939">
    <property type="entry name" value="Lytic_TGlycosylase_superhlx_U"/>
</dbReference>
<reference evidence="6 7" key="1">
    <citation type="journal article" date="2005" name="PLoS Biol.">
        <title>The genome sequence of Rickettsia felis identifies the first putative conjugative plasmid in an obligate intracellular parasite.</title>
        <authorList>
            <person name="Ogata H."/>
            <person name="Renesto P."/>
            <person name="Audic S."/>
            <person name="Robert C."/>
            <person name="Blanc G."/>
            <person name="Fournier P.E."/>
            <person name="Parinello H."/>
            <person name="Claverie J.M."/>
            <person name="Raoult D."/>
        </authorList>
    </citation>
    <scope>NUCLEOTIDE SEQUENCE [LARGE SCALE GENOMIC DNA]</scope>
    <source>
        <strain evidence="7">ATCC VR-1525 / URRWXCal2</strain>
    </source>
</reference>
<dbReference type="Proteomes" id="UP000008548">
    <property type="component" value="Chromosome"/>
</dbReference>
<gene>
    <name evidence="6" type="primary">mltE1</name>
    <name evidence="6" type="ordered locus">RF_0621</name>
</gene>
<evidence type="ECO:0000256" key="2">
    <source>
        <dbReference type="ARBA" id="ARBA00009387"/>
    </source>
</evidence>
<evidence type="ECO:0000313" key="7">
    <source>
        <dbReference type="Proteomes" id="UP000008548"/>
    </source>
</evidence>
<evidence type="ECO:0000313" key="6">
    <source>
        <dbReference type="EMBL" id="AAY61472.1"/>
    </source>
</evidence>
<dbReference type="Gene3D" id="1.10.530.10">
    <property type="match status" value="1"/>
</dbReference>
<dbReference type="HOGENOM" id="CLU_015184_0_1_5"/>
<keyword evidence="3" id="KW-0732">Signal</keyword>
<name>Q4ULV1_RICFE</name>
<keyword evidence="4" id="KW-0812">Transmembrane</keyword>
<evidence type="ECO:0000259" key="5">
    <source>
        <dbReference type="Pfam" id="PF01464"/>
    </source>
</evidence>
<keyword evidence="4" id="KW-0472">Membrane</keyword>
<dbReference type="Gene3D" id="1.25.20.10">
    <property type="entry name" value="Bacterial muramidases"/>
    <property type="match status" value="1"/>
</dbReference>
<dbReference type="eggNOG" id="COG0741">
    <property type="taxonomic scope" value="Bacteria"/>
</dbReference>
<dbReference type="GO" id="GO:0042597">
    <property type="term" value="C:periplasmic space"/>
    <property type="evidence" value="ECO:0007669"/>
    <property type="project" value="InterPro"/>
</dbReference>
<feature type="transmembrane region" description="Helical" evidence="4">
    <location>
        <begin position="29"/>
        <end position="47"/>
    </location>
</feature>
<proteinExistence type="inferred from homology"/>
<dbReference type="PANTHER" id="PTHR37423">
    <property type="entry name" value="SOLUBLE LYTIC MUREIN TRANSGLYCOSYLASE-RELATED"/>
    <property type="match status" value="1"/>
</dbReference>
<keyword evidence="4" id="KW-1133">Transmembrane helix</keyword>
<dbReference type="SUPFAM" id="SSF53955">
    <property type="entry name" value="Lysozyme-like"/>
    <property type="match status" value="1"/>
</dbReference>
<protein>
    <submittedName>
        <fullName evidence="6">Soluble lytic murein transglycosylase</fullName>
    </submittedName>
</protein>
<accession>Q4ULV1</accession>
<evidence type="ECO:0000256" key="1">
    <source>
        <dbReference type="ARBA" id="ARBA00007734"/>
    </source>
</evidence>
<dbReference type="STRING" id="315456.RF_0621"/>
<dbReference type="EMBL" id="CP000053">
    <property type="protein sequence ID" value="AAY61472.1"/>
    <property type="molecule type" value="Genomic_DNA"/>
</dbReference>
<keyword evidence="7" id="KW-1185">Reference proteome</keyword>
<comment type="similarity">
    <text evidence="1">Belongs to the transglycosylase Slt family.</text>
</comment>
<dbReference type="KEGG" id="rfe:RF_0621"/>
<dbReference type="Pfam" id="PF01464">
    <property type="entry name" value="SLT"/>
    <property type="match status" value="1"/>
</dbReference>
<dbReference type="InterPro" id="IPR008258">
    <property type="entry name" value="Transglycosylase_SLT_dom_1"/>
</dbReference>
<dbReference type="GO" id="GO:0004553">
    <property type="term" value="F:hydrolase activity, hydrolyzing O-glycosyl compounds"/>
    <property type="evidence" value="ECO:0007669"/>
    <property type="project" value="InterPro"/>
</dbReference>
<dbReference type="SUPFAM" id="SSF48435">
    <property type="entry name" value="Bacterial muramidases"/>
    <property type="match status" value="1"/>
</dbReference>
<evidence type="ECO:0000256" key="4">
    <source>
        <dbReference type="SAM" id="Phobius"/>
    </source>
</evidence>
<organism evidence="6 7">
    <name type="scientific">Rickettsia felis (strain ATCC VR-1525 / URRWXCal2)</name>
    <name type="common">Rickettsia azadi</name>
    <dbReference type="NCBI Taxonomy" id="315456"/>
    <lineage>
        <taxon>Bacteria</taxon>
        <taxon>Pseudomonadati</taxon>
        <taxon>Pseudomonadota</taxon>
        <taxon>Alphaproteobacteria</taxon>
        <taxon>Rickettsiales</taxon>
        <taxon>Rickettsiaceae</taxon>
        <taxon>Rickettsieae</taxon>
        <taxon>Rickettsia</taxon>
        <taxon>spotted fever group</taxon>
    </lineage>
</organism>
<dbReference type="CDD" id="cd13401">
    <property type="entry name" value="Slt70-like"/>
    <property type="match status" value="1"/>
</dbReference>